<gene>
    <name evidence="9" type="ORF">R1flu_001571</name>
</gene>
<name>A0ABD1Y3N2_9MARC</name>
<feature type="transmembrane region" description="Helical" evidence="8">
    <location>
        <begin position="77"/>
        <end position="99"/>
    </location>
</feature>
<sequence>MFLQRLLLVEKSDAAEDREGQNLMISTKTMGGVDQALKVAVVDGIFTFMWNVVSCYLGVAVFVIGEYMDYKDDRTPIMYALILVVSLVFMEASFSVGGATWNPTGPLAFWLAGASEDSILALLLRLPAMALGALGGIFISTSLMPSTYRPMMGSGPQLKADLFTGALTEGAMSFALNLIVLYVVIRLTSNRVLQTLIILVSVLTLIQQGPKSTGPVMNPTDAFGWACLNRTHSPAEHLVVYWLSPFLGTIAAALLYRRIFGSPPAREAAAPSKEKQKIS</sequence>
<comment type="similarity">
    <text evidence="7">Belongs to the MIP/aquaporin (TC 1.A.8) family. SIP (TC 1.A.8.10) subfamily.</text>
</comment>
<dbReference type="PANTHER" id="PTHR46739:SF3">
    <property type="entry name" value="AQUAPORIN SIP1-1"/>
    <property type="match status" value="1"/>
</dbReference>
<feature type="transmembrane region" description="Helical" evidence="8">
    <location>
        <begin position="238"/>
        <end position="256"/>
    </location>
</feature>
<evidence type="ECO:0000256" key="1">
    <source>
        <dbReference type="ARBA" id="ARBA00004141"/>
    </source>
</evidence>
<evidence type="ECO:0000256" key="5">
    <source>
        <dbReference type="ARBA" id="ARBA00022989"/>
    </source>
</evidence>
<dbReference type="Pfam" id="PF00230">
    <property type="entry name" value="MIP"/>
    <property type="match status" value="1"/>
</dbReference>
<accession>A0ABD1Y3N2</accession>
<comment type="caution">
    <text evidence="9">The sequence shown here is derived from an EMBL/GenBank/DDBJ whole genome shotgun (WGS) entry which is preliminary data.</text>
</comment>
<evidence type="ECO:0000256" key="8">
    <source>
        <dbReference type="SAM" id="Phobius"/>
    </source>
</evidence>
<feature type="transmembrane region" description="Helical" evidence="8">
    <location>
        <begin position="45"/>
        <end position="65"/>
    </location>
</feature>
<dbReference type="Proteomes" id="UP001605036">
    <property type="component" value="Unassembled WGS sequence"/>
</dbReference>
<organism evidence="9 10">
    <name type="scientific">Riccia fluitans</name>
    <dbReference type="NCBI Taxonomy" id="41844"/>
    <lineage>
        <taxon>Eukaryota</taxon>
        <taxon>Viridiplantae</taxon>
        <taxon>Streptophyta</taxon>
        <taxon>Embryophyta</taxon>
        <taxon>Marchantiophyta</taxon>
        <taxon>Marchantiopsida</taxon>
        <taxon>Marchantiidae</taxon>
        <taxon>Marchantiales</taxon>
        <taxon>Ricciaceae</taxon>
        <taxon>Riccia</taxon>
    </lineage>
</organism>
<feature type="transmembrane region" description="Helical" evidence="8">
    <location>
        <begin position="119"/>
        <end position="141"/>
    </location>
</feature>
<feature type="transmembrane region" description="Helical" evidence="8">
    <location>
        <begin position="162"/>
        <end position="185"/>
    </location>
</feature>
<proteinExistence type="inferred from homology"/>
<keyword evidence="10" id="KW-1185">Reference proteome</keyword>
<keyword evidence="5 8" id="KW-1133">Transmembrane helix</keyword>
<evidence type="ECO:0000256" key="2">
    <source>
        <dbReference type="ARBA" id="ARBA00022448"/>
    </source>
</evidence>
<dbReference type="InterPro" id="IPR000425">
    <property type="entry name" value="MIP"/>
</dbReference>
<dbReference type="Gene3D" id="1.20.1080.10">
    <property type="entry name" value="Glycerol uptake facilitator protein"/>
    <property type="match status" value="1"/>
</dbReference>
<comment type="subcellular location">
    <subcellularLocation>
        <location evidence="1">Membrane</location>
        <topology evidence="1">Multi-pass membrane protein</topology>
    </subcellularLocation>
</comment>
<keyword evidence="6 8" id="KW-0472">Membrane</keyword>
<dbReference type="EMBL" id="JBHFFA010000006">
    <property type="protein sequence ID" value="KAL2621366.1"/>
    <property type="molecule type" value="Genomic_DNA"/>
</dbReference>
<evidence type="ECO:0000256" key="6">
    <source>
        <dbReference type="ARBA" id="ARBA00023136"/>
    </source>
</evidence>
<dbReference type="GO" id="GO:0016020">
    <property type="term" value="C:membrane"/>
    <property type="evidence" value="ECO:0007669"/>
    <property type="project" value="UniProtKB-SubCell"/>
</dbReference>
<evidence type="ECO:0000313" key="9">
    <source>
        <dbReference type="EMBL" id="KAL2621366.1"/>
    </source>
</evidence>
<dbReference type="InterPro" id="IPR023271">
    <property type="entry name" value="Aquaporin-like"/>
</dbReference>
<keyword evidence="4" id="KW-0677">Repeat</keyword>
<evidence type="ECO:0000256" key="4">
    <source>
        <dbReference type="ARBA" id="ARBA00022737"/>
    </source>
</evidence>
<dbReference type="PANTHER" id="PTHR46739">
    <property type="entry name" value="AQUAPORIN SIP1-1"/>
    <property type="match status" value="1"/>
</dbReference>
<keyword evidence="2" id="KW-0813">Transport</keyword>
<evidence type="ECO:0000313" key="10">
    <source>
        <dbReference type="Proteomes" id="UP001605036"/>
    </source>
</evidence>
<dbReference type="SUPFAM" id="SSF81338">
    <property type="entry name" value="Aquaporin-like"/>
    <property type="match status" value="1"/>
</dbReference>
<protein>
    <submittedName>
        <fullName evidence="9">Uncharacterized protein</fullName>
    </submittedName>
</protein>
<evidence type="ECO:0000256" key="3">
    <source>
        <dbReference type="ARBA" id="ARBA00022692"/>
    </source>
</evidence>
<reference evidence="9 10" key="1">
    <citation type="submission" date="2024-09" db="EMBL/GenBank/DDBJ databases">
        <title>Chromosome-scale assembly of Riccia fluitans.</title>
        <authorList>
            <person name="Paukszto L."/>
            <person name="Sawicki J."/>
            <person name="Karawczyk K."/>
            <person name="Piernik-Szablinska J."/>
            <person name="Szczecinska M."/>
            <person name="Mazdziarz M."/>
        </authorList>
    </citation>
    <scope>NUCLEOTIDE SEQUENCE [LARGE SCALE GENOMIC DNA]</scope>
    <source>
        <strain evidence="9">Rf_01</strain>
        <tissue evidence="9">Aerial parts of the thallus</tissue>
    </source>
</reference>
<evidence type="ECO:0000256" key="7">
    <source>
        <dbReference type="ARBA" id="ARBA00024030"/>
    </source>
</evidence>
<dbReference type="InterPro" id="IPR044222">
    <property type="entry name" value="SIP1-1/2-like"/>
</dbReference>
<dbReference type="AlphaFoldDB" id="A0ABD1Y3N2"/>
<keyword evidence="3 8" id="KW-0812">Transmembrane</keyword>